<dbReference type="EMBL" id="JASCTH010000019">
    <property type="protein sequence ID" value="MDI6102276.1"/>
    <property type="molecule type" value="Genomic_DNA"/>
</dbReference>
<dbReference type="RefSeq" id="WP_282763299.1">
    <property type="nucleotide sequence ID" value="NZ_JASCTH010000019.1"/>
</dbReference>
<sequence length="111" mass="12421">MSDYWAVLDTLVTTSTIRIDRPRGSRHPRFGYRYPLDYGYLQDTTGGDGSGIDIWLGTEPEQGVTGVFCTVDPHKRDAETKVLWGVSADEALLLVDFYRPQPQAALLVMRG</sequence>
<organism evidence="1 2">
    <name type="scientific">Actinoplanes sandaracinus</name>
    <dbReference type="NCBI Taxonomy" id="3045177"/>
    <lineage>
        <taxon>Bacteria</taxon>
        <taxon>Bacillati</taxon>
        <taxon>Actinomycetota</taxon>
        <taxon>Actinomycetes</taxon>
        <taxon>Micromonosporales</taxon>
        <taxon>Micromonosporaceae</taxon>
        <taxon>Actinoplanes</taxon>
    </lineage>
</organism>
<gene>
    <name evidence="1" type="ORF">QLQ12_27025</name>
</gene>
<name>A0ABT6WRG5_9ACTN</name>
<comment type="caution">
    <text evidence="1">The sequence shown here is derived from an EMBL/GenBank/DDBJ whole genome shotgun (WGS) entry which is preliminary data.</text>
</comment>
<proteinExistence type="predicted"/>
<protein>
    <recommendedName>
        <fullName evidence="3">Inorganic pyrophosphatase</fullName>
    </recommendedName>
</protein>
<accession>A0ABT6WRG5</accession>
<evidence type="ECO:0000313" key="1">
    <source>
        <dbReference type="EMBL" id="MDI6102276.1"/>
    </source>
</evidence>
<dbReference type="InterPro" id="IPR036649">
    <property type="entry name" value="Pyrophosphatase_sf"/>
</dbReference>
<dbReference type="Proteomes" id="UP001241758">
    <property type="component" value="Unassembled WGS sequence"/>
</dbReference>
<evidence type="ECO:0008006" key="3">
    <source>
        <dbReference type="Google" id="ProtNLM"/>
    </source>
</evidence>
<keyword evidence="2" id="KW-1185">Reference proteome</keyword>
<dbReference type="SUPFAM" id="SSF50324">
    <property type="entry name" value="Inorganic pyrophosphatase"/>
    <property type="match status" value="1"/>
</dbReference>
<evidence type="ECO:0000313" key="2">
    <source>
        <dbReference type="Proteomes" id="UP001241758"/>
    </source>
</evidence>
<reference evidence="1 2" key="1">
    <citation type="submission" date="2023-05" db="EMBL/GenBank/DDBJ databases">
        <title>Actinoplanes sp. NEAU-A12 genome sequencing.</title>
        <authorList>
            <person name="Wang Z.-S."/>
        </authorList>
    </citation>
    <scope>NUCLEOTIDE SEQUENCE [LARGE SCALE GENOMIC DNA]</scope>
    <source>
        <strain evidence="1 2">NEAU-A12</strain>
    </source>
</reference>